<comment type="function">
    <text evidence="6">Regulates mitochondrial small subunit maturation by controlling 15S rRNA 5'-end processing. Localizes to the 5' precursor of the 15S rRNA in a position that is subsequently occupied by mS47 in the mature yeast mtSSU. Uses structure and sequence-specific RNA recognition, binding to a single-stranded region of the precursor and specifically recognizing bases -6 to -1. The exchange of Ccm1 for mS47 is coupled to the irreversible removal of precursor rRNA that is accompanied by conformational changes of the mitoribosomal proteins uS5m and mS26. These conformational changes signal completion of 5'-end rRNA processing through protection of the mature 5'-end of the 15S rRNA and stabilization of mS47. The removal of the 5' precursor together with the dissociation of Ccm1 may be catalyzed by the 5'-3' exoribonuclease Pet127. Involved in the specific removal of group I introns in mitochondrial encoded transcripts.</text>
</comment>
<dbReference type="GeneID" id="25407886"/>
<evidence type="ECO:0000313" key="8">
    <source>
        <dbReference type="EMBL" id="KEQ77853.1"/>
    </source>
</evidence>
<evidence type="ECO:0000256" key="7">
    <source>
        <dbReference type="ARBA" id="ARBA00044511"/>
    </source>
</evidence>
<comment type="subcellular location">
    <subcellularLocation>
        <location evidence="1">Mitochondrion</location>
    </subcellularLocation>
</comment>
<dbReference type="AlphaFoldDB" id="A0A074WXD4"/>
<dbReference type="Pfam" id="PF13812">
    <property type="entry name" value="PPR_3"/>
    <property type="match status" value="1"/>
</dbReference>
<dbReference type="EMBL" id="KL584702">
    <property type="protein sequence ID" value="KEQ77853.1"/>
    <property type="molecule type" value="Genomic_DNA"/>
</dbReference>
<dbReference type="PANTHER" id="PTHR47447">
    <property type="entry name" value="OS03G0856100 PROTEIN"/>
    <property type="match status" value="1"/>
</dbReference>
<sequence length="398" mass="46568">KRSGKTLSVRDYSIILSFARWTGLRDVADTFWKSMQNDGIVPDLTCYNNYLGAIVSNLRHDPNVRHARRMTTFRTETRAKPNPRTRYAAYRFGTGGIKEDVMELHREMLKVDIVPNEETFRLLILGVGREGDLDAVKKLLRQVWGIAVDAIVNGVKETNAGHELAISPTSPLYPTSFLVYAVAHVFGINNALPTALRLVDHISQTYKVEVFDYVWHELLEWTFVLSAPRQLSRGEQAVLPKDSVQKLWEVMRNEPYNVRPTMDMYNKLIKSLFYQQRTQDVWHYMCEALPLYKAMRTETRTLNKALHRVLKLSQPVGTLQQKYNRSRLNEKWARLLLRRWVRLLLASMRSWRRVDKDLAWSTRLIPNIVLEWKEFMPSNVWYDIAAGRVSIKFRRNEE</sequence>
<dbReference type="HOGENOM" id="CLU_041923_0_0_1"/>
<gene>
    <name evidence="8" type="ORF">M436DRAFT_15879</name>
</gene>
<accession>A0A074WXD4</accession>
<evidence type="ECO:0000256" key="1">
    <source>
        <dbReference type="ARBA" id="ARBA00004173"/>
    </source>
</evidence>
<keyword evidence="3" id="KW-0677">Repeat</keyword>
<evidence type="ECO:0000256" key="2">
    <source>
        <dbReference type="ARBA" id="ARBA00006192"/>
    </source>
</evidence>
<dbReference type="InterPro" id="IPR024319">
    <property type="entry name" value="ATPase_expression_mit"/>
</dbReference>
<evidence type="ECO:0000256" key="5">
    <source>
        <dbReference type="ARBA" id="ARBA00023128"/>
    </source>
</evidence>
<keyword evidence="4" id="KW-0809">Transit peptide</keyword>
<reference evidence="8 9" key="1">
    <citation type="journal article" date="2014" name="BMC Genomics">
        <title>Genome sequencing of four Aureobasidium pullulans varieties: biotechnological potential, stress tolerance, and description of new species.</title>
        <authorList>
            <person name="Gostin Ar C."/>
            <person name="Ohm R.A."/>
            <person name="Kogej T."/>
            <person name="Sonjak S."/>
            <person name="Turk M."/>
            <person name="Zajc J."/>
            <person name="Zalar P."/>
            <person name="Grube M."/>
            <person name="Sun H."/>
            <person name="Han J."/>
            <person name="Sharma A."/>
            <person name="Chiniquy J."/>
            <person name="Ngan C.Y."/>
            <person name="Lipzen A."/>
            <person name="Barry K."/>
            <person name="Grigoriev I.V."/>
            <person name="Gunde-Cimerman N."/>
        </authorList>
    </citation>
    <scope>NUCLEOTIDE SEQUENCE [LARGE SCALE GENOMIC DNA]</scope>
    <source>
        <strain evidence="8 9">CBS 147.97</strain>
    </source>
</reference>
<dbReference type="RefSeq" id="XP_013431501.1">
    <property type="nucleotide sequence ID" value="XM_013576047.1"/>
</dbReference>
<protein>
    <recommendedName>
        <fullName evidence="10">Pentatricopeptide repeat-containing protein</fullName>
    </recommendedName>
</protein>
<dbReference type="Proteomes" id="UP000027730">
    <property type="component" value="Unassembled WGS sequence"/>
</dbReference>
<feature type="non-terminal residue" evidence="8">
    <location>
        <position position="398"/>
    </location>
</feature>
<proteinExistence type="inferred from homology"/>
<keyword evidence="9" id="KW-1185">Reference proteome</keyword>
<evidence type="ECO:0000256" key="4">
    <source>
        <dbReference type="ARBA" id="ARBA00022946"/>
    </source>
</evidence>
<dbReference type="STRING" id="1043004.A0A074WXD4"/>
<evidence type="ECO:0000313" key="9">
    <source>
        <dbReference type="Proteomes" id="UP000027730"/>
    </source>
</evidence>
<dbReference type="OrthoDB" id="185373at2759"/>
<evidence type="ECO:0008006" key="10">
    <source>
        <dbReference type="Google" id="ProtNLM"/>
    </source>
</evidence>
<comment type="subunit">
    <text evidence="7">Binds to mitochondrial small subunit 15S rRNA.</text>
</comment>
<comment type="similarity">
    <text evidence="2">Belongs to the CCM1 family.</text>
</comment>
<dbReference type="InterPro" id="IPR011990">
    <property type="entry name" value="TPR-like_helical_dom_sf"/>
</dbReference>
<keyword evidence="5" id="KW-0496">Mitochondrion</keyword>
<dbReference type="GO" id="GO:0005739">
    <property type="term" value="C:mitochondrion"/>
    <property type="evidence" value="ECO:0007669"/>
    <property type="project" value="UniProtKB-SubCell"/>
</dbReference>
<dbReference type="PANTHER" id="PTHR47447:SF17">
    <property type="entry name" value="OS12G0638900 PROTEIN"/>
    <property type="match status" value="1"/>
</dbReference>
<dbReference type="Gene3D" id="1.25.40.10">
    <property type="entry name" value="Tetratricopeptide repeat domain"/>
    <property type="match status" value="1"/>
</dbReference>
<evidence type="ECO:0000256" key="3">
    <source>
        <dbReference type="ARBA" id="ARBA00022737"/>
    </source>
</evidence>
<name>A0A074WXD4_9PEZI</name>
<dbReference type="Pfam" id="PF12921">
    <property type="entry name" value="ATP13"/>
    <property type="match status" value="1"/>
</dbReference>
<dbReference type="InterPro" id="IPR002885">
    <property type="entry name" value="PPR_rpt"/>
</dbReference>
<feature type="non-terminal residue" evidence="8">
    <location>
        <position position="1"/>
    </location>
</feature>
<evidence type="ECO:0000256" key="6">
    <source>
        <dbReference type="ARBA" id="ARBA00044493"/>
    </source>
</evidence>
<organism evidence="8 9">
    <name type="scientific">Aureobasidium namibiae CBS 147.97</name>
    <dbReference type="NCBI Taxonomy" id="1043004"/>
    <lineage>
        <taxon>Eukaryota</taxon>
        <taxon>Fungi</taxon>
        <taxon>Dikarya</taxon>
        <taxon>Ascomycota</taxon>
        <taxon>Pezizomycotina</taxon>
        <taxon>Dothideomycetes</taxon>
        <taxon>Dothideomycetidae</taxon>
        <taxon>Dothideales</taxon>
        <taxon>Saccotheciaceae</taxon>
        <taxon>Aureobasidium</taxon>
    </lineage>
</organism>